<dbReference type="EMBL" id="CP037452">
    <property type="protein sequence ID" value="QDV48580.1"/>
    <property type="molecule type" value="Genomic_DNA"/>
</dbReference>
<evidence type="ECO:0000313" key="2">
    <source>
        <dbReference type="Proteomes" id="UP000318313"/>
    </source>
</evidence>
<dbReference type="Proteomes" id="UP000318313">
    <property type="component" value="Chromosome"/>
</dbReference>
<sequence length="78" mass="9253">MCRSEKSRLLNVRFRKWTGKERKALFYKQQMIVLGIADSSSIGRFQTAFVVLTPVFTPFTMKHQFQLEPHSKIDYIRN</sequence>
<dbReference type="AlphaFoldDB" id="A0A518I686"/>
<name>A0A518I686_9PLAN</name>
<dbReference type="KEGG" id="gfm:Enr17x_05930"/>
<organism evidence="1 2">
    <name type="scientific">Gimesia fumaroli</name>
    <dbReference type="NCBI Taxonomy" id="2527976"/>
    <lineage>
        <taxon>Bacteria</taxon>
        <taxon>Pseudomonadati</taxon>
        <taxon>Planctomycetota</taxon>
        <taxon>Planctomycetia</taxon>
        <taxon>Planctomycetales</taxon>
        <taxon>Planctomycetaceae</taxon>
        <taxon>Gimesia</taxon>
    </lineage>
</organism>
<protein>
    <submittedName>
        <fullName evidence="1">Uncharacterized protein</fullName>
    </submittedName>
</protein>
<accession>A0A518I686</accession>
<keyword evidence="2" id="KW-1185">Reference proteome</keyword>
<proteinExistence type="predicted"/>
<reference evidence="1 2" key="1">
    <citation type="submission" date="2019-03" db="EMBL/GenBank/DDBJ databases">
        <title>Deep-cultivation of Planctomycetes and their phenomic and genomic characterization uncovers novel biology.</title>
        <authorList>
            <person name="Wiegand S."/>
            <person name="Jogler M."/>
            <person name="Boedeker C."/>
            <person name="Pinto D."/>
            <person name="Vollmers J."/>
            <person name="Rivas-Marin E."/>
            <person name="Kohn T."/>
            <person name="Peeters S.H."/>
            <person name="Heuer A."/>
            <person name="Rast P."/>
            <person name="Oberbeckmann S."/>
            <person name="Bunk B."/>
            <person name="Jeske O."/>
            <person name="Meyerdierks A."/>
            <person name="Storesund J.E."/>
            <person name="Kallscheuer N."/>
            <person name="Luecker S."/>
            <person name="Lage O.M."/>
            <person name="Pohl T."/>
            <person name="Merkel B.J."/>
            <person name="Hornburger P."/>
            <person name="Mueller R.-W."/>
            <person name="Bruemmer F."/>
            <person name="Labrenz M."/>
            <person name="Spormann A.M."/>
            <person name="Op den Camp H."/>
            <person name="Overmann J."/>
            <person name="Amann R."/>
            <person name="Jetten M.S.M."/>
            <person name="Mascher T."/>
            <person name="Medema M.H."/>
            <person name="Devos D.P."/>
            <person name="Kaster A.-K."/>
            <person name="Ovreas L."/>
            <person name="Rohde M."/>
            <person name="Galperin M.Y."/>
            <person name="Jogler C."/>
        </authorList>
    </citation>
    <scope>NUCLEOTIDE SEQUENCE [LARGE SCALE GENOMIC DNA]</scope>
    <source>
        <strain evidence="1 2">Enr17</strain>
    </source>
</reference>
<evidence type="ECO:0000313" key="1">
    <source>
        <dbReference type="EMBL" id="QDV48580.1"/>
    </source>
</evidence>
<gene>
    <name evidence="1" type="ORF">Enr17x_05930</name>
</gene>